<name>A0A225DWV2_9BACT</name>
<evidence type="ECO:0000256" key="1">
    <source>
        <dbReference type="SAM" id="MobiDB-lite"/>
    </source>
</evidence>
<dbReference type="AlphaFoldDB" id="A0A225DWV2"/>
<sequence length="154" mass="16181">MGHVSIAPVGAPCVVWGHVSNVPMGSLRRGARRCRGCFGHEGPGWSEADGSDGSGLKQGDWTREGITGLIHNPGGSVRFTLVKSDTSSRVVNEAISGPSLVLSIPLRVRPPTGEPYTGDPPVRFGGRGDRSQSISPIPNTHPDGRRHFVNSAAP</sequence>
<proteinExistence type="predicted"/>
<reference evidence="3" key="1">
    <citation type="submission" date="2017-06" db="EMBL/GenBank/DDBJ databases">
        <title>Genome analysis of Fimbriiglobus ruber SP5, the first member of the order Planctomycetales with confirmed chitinolytic capability.</title>
        <authorList>
            <person name="Ravin N.V."/>
            <person name="Rakitin A.L."/>
            <person name="Ivanova A.A."/>
            <person name="Beletsky A.V."/>
            <person name="Kulichevskaya I.S."/>
            <person name="Mardanov A.V."/>
            <person name="Dedysh S.N."/>
        </authorList>
    </citation>
    <scope>NUCLEOTIDE SEQUENCE [LARGE SCALE GENOMIC DNA]</scope>
    <source>
        <strain evidence="3">SP5</strain>
    </source>
</reference>
<evidence type="ECO:0000313" key="2">
    <source>
        <dbReference type="EMBL" id="OWK45473.1"/>
    </source>
</evidence>
<protein>
    <submittedName>
        <fullName evidence="2">Uncharacterized protein</fullName>
    </submittedName>
</protein>
<organism evidence="2 3">
    <name type="scientific">Fimbriiglobus ruber</name>
    <dbReference type="NCBI Taxonomy" id="1908690"/>
    <lineage>
        <taxon>Bacteria</taxon>
        <taxon>Pseudomonadati</taxon>
        <taxon>Planctomycetota</taxon>
        <taxon>Planctomycetia</taxon>
        <taxon>Gemmatales</taxon>
        <taxon>Gemmataceae</taxon>
        <taxon>Fimbriiglobus</taxon>
    </lineage>
</organism>
<dbReference type="Proteomes" id="UP000214646">
    <property type="component" value="Unassembled WGS sequence"/>
</dbReference>
<comment type="caution">
    <text evidence="2">The sequence shown here is derived from an EMBL/GenBank/DDBJ whole genome shotgun (WGS) entry which is preliminary data.</text>
</comment>
<evidence type="ECO:0000313" key="3">
    <source>
        <dbReference type="Proteomes" id="UP000214646"/>
    </source>
</evidence>
<dbReference type="EMBL" id="NIDE01000002">
    <property type="protein sequence ID" value="OWK45473.1"/>
    <property type="molecule type" value="Genomic_DNA"/>
</dbReference>
<feature type="region of interest" description="Disordered" evidence="1">
    <location>
        <begin position="111"/>
        <end position="154"/>
    </location>
</feature>
<accession>A0A225DWV2</accession>
<keyword evidence="3" id="KW-1185">Reference proteome</keyword>
<gene>
    <name evidence="2" type="ORF">FRUB_01804</name>
</gene>